<evidence type="ECO:0000313" key="2">
    <source>
        <dbReference type="EMBL" id="PJE64142.1"/>
    </source>
</evidence>
<dbReference type="GO" id="GO:0004038">
    <property type="term" value="F:allantoinase activity"/>
    <property type="evidence" value="ECO:0007669"/>
    <property type="project" value="TreeGrafter"/>
</dbReference>
<dbReference type="Proteomes" id="UP000229098">
    <property type="component" value="Unassembled WGS sequence"/>
</dbReference>
<evidence type="ECO:0000313" key="3">
    <source>
        <dbReference type="Proteomes" id="UP000229098"/>
    </source>
</evidence>
<reference evidence="3" key="1">
    <citation type="submission" date="2017-09" db="EMBL/GenBank/DDBJ databases">
        <title>Depth-based differentiation of microbial function through sediment-hosted aquifers and enrichment of novel symbionts in the deep terrestrial subsurface.</title>
        <authorList>
            <person name="Probst A.J."/>
            <person name="Ladd B."/>
            <person name="Jarett J.K."/>
            <person name="Geller-Mcgrath D.E."/>
            <person name="Sieber C.M.K."/>
            <person name="Emerson J.B."/>
            <person name="Anantharaman K."/>
            <person name="Thomas B.C."/>
            <person name="Malmstrom R."/>
            <person name="Stieglmeier M."/>
            <person name="Klingl A."/>
            <person name="Woyke T."/>
            <person name="Ryan C.M."/>
            <person name="Banfield J.F."/>
        </authorList>
    </citation>
    <scope>NUCLEOTIDE SEQUENCE [LARGE SCALE GENOMIC DNA]</scope>
</reference>
<dbReference type="InterPro" id="IPR032466">
    <property type="entry name" value="Metal_Hydrolase"/>
</dbReference>
<dbReference type="AlphaFoldDB" id="A0A2M8KW59"/>
<dbReference type="Pfam" id="PF07969">
    <property type="entry name" value="Amidohydro_3"/>
    <property type="match status" value="2"/>
</dbReference>
<dbReference type="Gene3D" id="3.20.20.140">
    <property type="entry name" value="Metal-dependent hydrolases"/>
    <property type="match status" value="1"/>
</dbReference>
<evidence type="ECO:0000259" key="1">
    <source>
        <dbReference type="Pfam" id="PF07969"/>
    </source>
</evidence>
<name>A0A2M8KW59_9BACT</name>
<organism evidence="2 3">
    <name type="scientific">Candidatus Ryanbacteria bacterium CG10_big_fil_rev_8_21_14_0_10_43_42</name>
    <dbReference type="NCBI Taxonomy" id="1974864"/>
    <lineage>
        <taxon>Bacteria</taxon>
        <taxon>Candidatus Ryaniibacteriota</taxon>
    </lineage>
</organism>
<protein>
    <recommendedName>
        <fullName evidence="1">Amidohydrolase 3 domain-containing protein</fullName>
    </recommendedName>
</protein>
<dbReference type="InterPro" id="IPR013108">
    <property type="entry name" value="Amidohydro_3"/>
</dbReference>
<dbReference type="InterPro" id="IPR023100">
    <property type="entry name" value="D-aminoacylase_insert_dom_sf"/>
</dbReference>
<dbReference type="GO" id="GO:0016811">
    <property type="term" value="F:hydrolase activity, acting on carbon-nitrogen (but not peptide) bonds, in linear amides"/>
    <property type="evidence" value="ECO:0007669"/>
    <property type="project" value="InterPro"/>
</dbReference>
<accession>A0A2M8KW59</accession>
<sequence length="530" mass="57842">MVDILIKNGVIVDGTGKKSPYKGDVAIHNGKIMGLGTITDTEATQIIDASNLFICPGFIDITNHSDTYWTLLSEPSLESMLRQGITTIVGGSCGSSLTPLIRGNEVLGSVQKWVDISTINTNWLSTEEFLQEVSRHPIGVNFATLIGHGTLRRDVMGDKARSASMPELHSMQRLFAEALDDGALGISFGLAFSHGQPATREELITLAQMAADKKRLVTIHLRDEGKDLLPAVNEAISIARGSNARVHIVHLKSLGKHSWETFTQALNLIRSAREEGVPITANVFPYTKTGSLLYALLPSWAREGGKKQIIERIKNPMEKQNLLQGIKELTLHYDKITIASVRETKPIIGNTIADIGTGWGMSPEETLLKILELNNLSVTIFGDTINQEHVELLYKEPFVVFSTDSFGLSAHSPVEIKGDLVHPRSFGATAQFLGTYIREKNLISWEEAVFKMTKAPASLLGFSDKGTIEMGKTADITLINPEIIRDKASYENPFMYPEGISTVIVNGVIAVKNGALTDARAGSVLRAENA</sequence>
<dbReference type="InterPro" id="IPR011059">
    <property type="entry name" value="Metal-dep_hydrolase_composite"/>
</dbReference>
<dbReference type="SUPFAM" id="SSF51556">
    <property type="entry name" value="Metallo-dependent hydrolases"/>
    <property type="match status" value="1"/>
</dbReference>
<dbReference type="SUPFAM" id="SSF51338">
    <property type="entry name" value="Composite domain of metallo-dependent hydrolases"/>
    <property type="match status" value="1"/>
</dbReference>
<dbReference type="PANTHER" id="PTHR43668:SF2">
    <property type="entry name" value="ALLANTOINASE"/>
    <property type="match status" value="1"/>
</dbReference>
<dbReference type="PANTHER" id="PTHR43668">
    <property type="entry name" value="ALLANTOINASE"/>
    <property type="match status" value="1"/>
</dbReference>
<comment type="caution">
    <text evidence="2">The sequence shown here is derived from an EMBL/GenBank/DDBJ whole genome shotgun (WGS) entry which is preliminary data.</text>
</comment>
<feature type="domain" description="Amidohydrolase 3" evidence="1">
    <location>
        <begin position="45"/>
        <end position="220"/>
    </location>
</feature>
<proteinExistence type="predicted"/>
<dbReference type="Gene3D" id="2.30.40.10">
    <property type="entry name" value="Urease, subunit C, domain 1"/>
    <property type="match status" value="1"/>
</dbReference>
<dbReference type="Gene3D" id="3.30.1490.130">
    <property type="entry name" value="D-aminoacylase. Domain 3"/>
    <property type="match status" value="1"/>
</dbReference>
<dbReference type="GO" id="GO:0006145">
    <property type="term" value="P:purine nucleobase catabolic process"/>
    <property type="evidence" value="ECO:0007669"/>
    <property type="project" value="TreeGrafter"/>
</dbReference>
<dbReference type="InterPro" id="IPR050138">
    <property type="entry name" value="DHOase/Allantoinase_Hydrolase"/>
</dbReference>
<dbReference type="GO" id="GO:0005737">
    <property type="term" value="C:cytoplasm"/>
    <property type="evidence" value="ECO:0007669"/>
    <property type="project" value="TreeGrafter"/>
</dbReference>
<feature type="domain" description="Amidohydrolase 3" evidence="1">
    <location>
        <begin position="435"/>
        <end position="510"/>
    </location>
</feature>
<dbReference type="EMBL" id="PFEF01000010">
    <property type="protein sequence ID" value="PJE64142.1"/>
    <property type="molecule type" value="Genomic_DNA"/>
</dbReference>
<gene>
    <name evidence="2" type="ORF">COU90_04705</name>
</gene>